<dbReference type="PANTHER" id="PTHR42736:SF1">
    <property type="entry name" value="PROTEIN-GLUTAMINE GAMMA-GLUTAMYLTRANSFERASE"/>
    <property type="match status" value="1"/>
</dbReference>
<evidence type="ECO:0000313" key="4">
    <source>
        <dbReference type="Proteomes" id="UP001595533"/>
    </source>
</evidence>
<dbReference type="PANTHER" id="PTHR42736">
    <property type="entry name" value="PROTEIN-GLUTAMINE GAMMA-GLUTAMYLTRANSFERASE"/>
    <property type="match status" value="1"/>
</dbReference>
<keyword evidence="1" id="KW-0472">Membrane</keyword>
<accession>A0ABV7JCA7</accession>
<comment type="caution">
    <text evidence="3">The sequence shown here is derived from an EMBL/GenBank/DDBJ whole genome shotgun (WGS) entry which is preliminary data.</text>
</comment>
<feature type="domain" description="Transglutaminase-like" evidence="2">
    <location>
        <begin position="403"/>
        <end position="476"/>
    </location>
</feature>
<dbReference type="Gene3D" id="3.10.620.30">
    <property type="match status" value="1"/>
</dbReference>
<feature type="transmembrane region" description="Helical" evidence="1">
    <location>
        <begin position="58"/>
        <end position="75"/>
    </location>
</feature>
<reference evidence="4" key="1">
    <citation type="journal article" date="2019" name="Int. J. Syst. Evol. Microbiol.">
        <title>The Global Catalogue of Microorganisms (GCM) 10K type strain sequencing project: providing services to taxonomists for standard genome sequencing and annotation.</title>
        <authorList>
            <consortium name="The Broad Institute Genomics Platform"/>
            <consortium name="The Broad Institute Genome Sequencing Center for Infectious Disease"/>
            <person name="Wu L."/>
            <person name="Ma J."/>
        </authorList>
    </citation>
    <scope>NUCLEOTIDE SEQUENCE [LARGE SCALE GENOMIC DNA]</scope>
    <source>
        <strain evidence="4">KCTC 42953</strain>
    </source>
</reference>
<keyword evidence="1" id="KW-1133">Transmembrane helix</keyword>
<evidence type="ECO:0000259" key="2">
    <source>
        <dbReference type="SMART" id="SM00460"/>
    </source>
</evidence>
<dbReference type="InterPro" id="IPR052901">
    <property type="entry name" value="Bact_TGase-like"/>
</dbReference>
<protein>
    <submittedName>
        <fullName evidence="3">DUF3488 and transglutaminase-like domain-containing protein</fullName>
    </submittedName>
</protein>
<feature type="transmembrane region" description="Helical" evidence="1">
    <location>
        <begin position="130"/>
        <end position="148"/>
    </location>
</feature>
<dbReference type="Pfam" id="PF01841">
    <property type="entry name" value="Transglut_core"/>
    <property type="match status" value="1"/>
</dbReference>
<keyword evidence="1" id="KW-0812">Transmembrane</keyword>
<dbReference type="RefSeq" id="WP_332835494.1">
    <property type="nucleotide sequence ID" value="NZ_JBHRTS010000001.1"/>
</dbReference>
<proteinExistence type="predicted"/>
<organism evidence="3 4">
    <name type="scientific">Marinicella sediminis</name>
    <dbReference type="NCBI Taxonomy" id="1792834"/>
    <lineage>
        <taxon>Bacteria</taxon>
        <taxon>Pseudomonadati</taxon>
        <taxon>Pseudomonadota</taxon>
        <taxon>Gammaproteobacteria</taxon>
        <taxon>Lysobacterales</taxon>
        <taxon>Marinicellaceae</taxon>
        <taxon>Marinicella</taxon>
    </lineage>
</organism>
<dbReference type="SMART" id="SM00460">
    <property type="entry name" value="TGc"/>
    <property type="match status" value="1"/>
</dbReference>
<gene>
    <name evidence="3" type="ORF">ACFODZ_02295</name>
</gene>
<name>A0ABV7JCA7_9GAMM</name>
<feature type="transmembrane region" description="Helical" evidence="1">
    <location>
        <begin position="12"/>
        <end position="28"/>
    </location>
</feature>
<dbReference type="Proteomes" id="UP001595533">
    <property type="component" value="Unassembled WGS sequence"/>
</dbReference>
<feature type="transmembrane region" description="Helical" evidence="1">
    <location>
        <begin position="546"/>
        <end position="568"/>
    </location>
</feature>
<dbReference type="EMBL" id="JBHRTS010000001">
    <property type="protein sequence ID" value="MFC3193062.1"/>
    <property type="molecule type" value="Genomic_DNA"/>
</dbReference>
<keyword evidence="4" id="KW-1185">Reference proteome</keyword>
<dbReference type="InterPro" id="IPR002931">
    <property type="entry name" value="Transglutaminase-like"/>
</dbReference>
<feature type="transmembrane region" description="Helical" evidence="1">
    <location>
        <begin position="106"/>
        <end position="124"/>
    </location>
</feature>
<evidence type="ECO:0000313" key="3">
    <source>
        <dbReference type="EMBL" id="MFC3193062.1"/>
    </source>
</evidence>
<evidence type="ECO:0000256" key="1">
    <source>
        <dbReference type="SAM" id="Phobius"/>
    </source>
</evidence>
<feature type="transmembrane region" description="Helical" evidence="1">
    <location>
        <begin position="169"/>
        <end position="187"/>
    </location>
</feature>
<dbReference type="InterPro" id="IPR021878">
    <property type="entry name" value="TgpA_N"/>
</dbReference>
<sequence>MARVYSQLSIKQLFWITLAVVLAVSPQLYRLPLWFFPMMVMVIGYRFYAQLNHLPKAWNAVLMFIALAALTLVIYSQGFGLSREISVTILITMTVLKLLETYVMRDALLVVMLCYFVTMTRFLYSQDLTLIFYLLGSAFVTTHALSVLNHEKSTRWVDWKQIKQTMASLGLAVPFAVLFFLFFPRLGSPIWGSPDIFGEGKTGISDTMSPGSIVELFMDDSPAFRVTFEDNKIPANEQLYWRGPVLWNFDGRTWSLQRHRNIRPAINSFEQQDVVHYQVELEATGQNYMFGLDYVLSAPSTAFLLPDSMLYSPTKINQLKHYDVSSLMVDRLYGNLSPFEKDLLLDFPADQNLRTQTMISEWLNESKQVDDIINRALRWFNEDPFFYSYTPPALEGDVIDAFLFDSMRGFCEHYASSFTIMMRMAGIPARVVTGYQGGIDNGGYLLVKQSDAHAWSEVFIEQQPGKGYWLRIDPTSMVAPERVEQGARQIMDEKRSFLDYEWMINLQESLDKYRFQWNQWVRNFNTSKQDALFRSIGIKHRDGSSLALILAGILLITGLLTLLPLWWFRRQRYHALQKTYLKLTRLVRRDRTLYASREQGIEHFAEQMIQQYPACEPHLRQFVRLYLNARYSRRVNQESLMSHLNRQLTRIRESLHQSKSKVR</sequence>
<dbReference type="InterPro" id="IPR038765">
    <property type="entry name" value="Papain-like_cys_pep_sf"/>
</dbReference>
<dbReference type="SUPFAM" id="SSF54001">
    <property type="entry name" value="Cysteine proteinases"/>
    <property type="match status" value="1"/>
</dbReference>
<dbReference type="Pfam" id="PF11992">
    <property type="entry name" value="TgpA_N"/>
    <property type="match status" value="1"/>
</dbReference>